<reference evidence="1" key="1">
    <citation type="journal article" date="2020" name="Stud. Mycol.">
        <title>101 Dothideomycetes genomes: a test case for predicting lifestyles and emergence of pathogens.</title>
        <authorList>
            <person name="Haridas S."/>
            <person name="Albert R."/>
            <person name="Binder M."/>
            <person name="Bloem J."/>
            <person name="Labutti K."/>
            <person name="Salamov A."/>
            <person name="Andreopoulos B."/>
            <person name="Baker S."/>
            <person name="Barry K."/>
            <person name="Bills G."/>
            <person name="Bluhm B."/>
            <person name="Cannon C."/>
            <person name="Castanera R."/>
            <person name="Culley D."/>
            <person name="Daum C."/>
            <person name="Ezra D."/>
            <person name="Gonzalez J."/>
            <person name="Henrissat B."/>
            <person name="Kuo A."/>
            <person name="Liang C."/>
            <person name="Lipzen A."/>
            <person name="Lutzoni F."/>
            <person name="Magnuson J."/>
            <person name="Mondo S."/>
            <person name="Nolan M."/>
            <person name="Ohm R."/>
            <person name="Pangilinan J."/>
            <person name="Park H.-J."/>
            <person name="Ramirez L."/>
            <person name="Alfaro M."/>
            <person name="Sun H."/>
            <person name="Tritt A."/>
            <person name="Yoshinaga Y."/>
            <person name="Zwiers L.-H."/>
            <person name="Turgeon B."/>
            <person name="Goodwin S."/>
            <person name="Spatafora J."/>
            <person name="Crous P."/>
            <person name="Grigoriev I."/>
        </authorList>
    </citation>
    <scope>NUCLEOTIDE SEQUENCE</scope>
    <source>
        <strain evidence="1">CBS 109.77</strain>
    </source>
</reference>
<evidence type="ECO:0000313" key="1">
    <source>
        <dbReference type="EMBL" id="KAF2794266.1"/>
    </source>
</evidence>
<dbReference type="OrthoDB" id="3781639at2759"/>
<accession>A0A6A6XCU1</accession>
<sequence length="100" mass="11777">MRIIGRVLHALLVLILTFLLIWSVHYAFSLLLPQQRPPQRQSKEVEEYERVPTVQDIAKSLNTHWYSFDIENCRNVCEASYEACRGRLCDGMVGVKRWNR</sequence>
<organism evidence="1 2">
    <name type="scientific">Melanomma pulvis-pyrius CBS 109.77</name>
    <dbReference type="NCBI Taxonomy" id="1314802"/>
    <lineage>
        <taxon>Eukaryota</taxon>
        <taxon>Fungi</taxon>
        <taxon>Dikarya</taxon>
        <taxon>Ascomycota</taxon>
        <taxon>Pezizomycotina</taxon>
        <taxon>Dothideomycetes</taxon>
        <taxon>Pleosporomycetidae</taxon>
        <taxon>Pleosporales</taxon>
        <taxon>Melanommataceae</taxon>
        <taxon>Melanomma</taxon>
    </lineage>
</organism>
<evidence type="ECO:0000313" key="2">
    <source>
        <dbReference type="Proteomes" id="UP000799757"/>
    </source>
</evidence>
<name>A0A6A6XCU1_9PLEO</name>
<dbReference type="EMBL" id="MU001897">
    <property type="protein sequence ID" value="KAF2794266.1"/>
    <property type="molecule type" value="Genomic_DNA"/>
</dbReference>
<protein>
    <submittedName>
        <fullName evidence="1">Uncharacterized protein</fullName>
    </submittedName>
</protein>
<gene>
    <name evidence="1" type="ORF">K505DRAFT_417249</name>
</gene>
<proteinExistence type="predicted"/>
<dbReference type="AlphaFoldDB" id="A0A6A6XCU1"/>
<keyword evidence="2" id="KW-1185">Reference proteome</keyword>
<dbReference type="Proteomes" id="UP000799757">
    <property type="component" value="Unassembled WGS sequence"/>
</dbReference>